<dbReference type="EMBL" id="JAYWTM010000007">
    <property type="protein sequence ID" value="MEC5343239.1"/>
    <property type="molecule type" value="Genomic_DNA"/>
</dbReference>
<sequence>MTPSQSAVFSSPFRINLEQQRKRAKALRDAIRQSQPEAIARFQRYHSGLTPARLVERYGRLSDAQWIIARELGLPSWPKLKAHIAAMEQAKKTIDTQLNPPDHALSTLHIRCGSDIQHALRQAGFAGDYLAYSDPFCQGPVLTGDDWLAARVAFLADRYASRMGVSRQHLTQQREQEEHTLLSAAERYQRIVLWFEHDSYDQLILMRCLAHFHTRPAPLLEMVTVDSYPGSRRFIGLGQLPMEALLLLWQSRQPVTDGQCRQGYQLWEQVRSDNPAPLLSLAADAANDLPFLPQALRRHCQEFPDIENGLGLTEQLALRCLAERPCTHKQLFRTLTERYEPLPWLGDIMLDAIIDPLRLAPKPALFLDTESNTLRLTPVGRELLANRLDWMRCGPAVRWLGGARIAGDRPCWRWDPQRQRLVLTA</sequence>
<evidence type="ECO:0000313" key="3">
    <source>
        <dbReference type="Proteomes" id="UP001309705"/>
    </source>
</evidence>
<evidence type="ECO:0000259" key="1">
    <source>
        <dbReference type="Pfam" id="PF08874"/>
    </source>
</evidence>
<gene>
    <name evidence="2" type="ORF">VSX58_11615</name>
</gene>
<dbReference type="Pfam" id="PF08874">
    <property type="entry name" value="DUF1835"/>
    <property type="match status" value="1"/>
</dbReference>
<proteinExistence type="predicted"/>
<keyword evidence="3" id="KW-1185">Reference proteome</keyword>
<dbReference type="InterPro" id="IPR014973">
    <property type="entry name" value="DUF1835"/>
</dbReference>
<accession>A0ABU6JR69</accession>
<dbReference type="RefSeq" id="WP_327618207.1">
    <property type="nucleotide sequence ID" value="NZ_JAYWTM010000007.1"/>
</dbReference>
<comment type="caution">
    <text evidence="2">The sequence shown here is derived from an EMBL/GenBank/DDBJ whole genome shotgun (WGS) entry which is preliminary data.</text>
</comment>
<reference evidence="2 3" key="1">
    <citation type="journal article" date="2017" name="Int. J. Syst. Evol. Microbiol.">
        <title>Brenneria populi subsp. brevivirga subsp. nov. isolated from symptomatic bark of Populus x euramericana canker, and description of Brenneria populi subsp. populi subsp. nov.</title>
        <authorList>
            <person name="Zheng M.H."/>
            <person name="Piao C.G."/>
            <person name="Xue H."/>
            <person name="Guo M.W."/>
            <person name="Li Y."/>
        </authorList>
    </citation>
    <scope>NUCLEOTIDE SEQUENCE [LARGE SCALE GENOMIC DNA]</scope>
    <source>
        <strain evidence="2 3">D9-5</strain>
    </source>
</reference>
<protein>
    <submittedName>
        <fullName evidence="2">DUF1835 domain-containing protein</fullName>
    </submittedName>
</protein>
<name>A0ABU6JR69_9GAMM</name>
<feature type="domain" description="DUF1835" evidence="1">
    <location>
        <begin position="108"/>
        <end position="221"/>
    </location>
</feature>
<organism evidence="2 3">
    <name type="scientific">Brenneria populi</name>
    <dbReference type="NCBI Taxonomy" id="1505588"/>
    <lineage>
        <taxon>Bacteria</taxon>
        <taxon>Pseudomonadati</taxon>
        <taxon>Pseudomonadota</taxon>
        <taxon>Gammaproteobacteria</taxon>
        <taxon>Enterobacterales</taxon>
        <taxon>Pectobacteriaceae</taxon>
        <taxon>Brenneria</taxon>
    </lineage>
</organism>
<dbReference type="Proteomes" id="UP001309705">
    <property type="component" value="Unassembled WGS sequence"/>
</dbReference>
<evidence type="ECO:0000313" key="2">
    <source>
        <dbReference type="EMBL" id="MEC5343239.1"/>
    </source>
</evidence>